<protein>
    <submittedName>
        <fullName evidence="2">Uncharacterized protein</fullName>
    </submittedName>
</protein>
<organism evidence="2">
    <name type="scientific">Chlamydia pneumoniae</name>
    <name type="common">Chlamydophila pneumoniae</name>
    <dbReference type="NCBI Taxonomy" id="83558"/>
    <lineage>
        <taxon>Bacteria</taxon>
        <taxon>Pseudomonadati</taxon>
        <taxon>Chlamydiota</taxon>
        <taxon>Chlamydiia</taxon>
        <taxon>Chlamydiales</taxon>
        <taxon>Chlamydiaceae</taxon>
        <taxon>Chlamydia/Chlamydophila group</taxon>
        <taxon>Chlamydia</taxon>
    </lineage>
</organism>
<evidence type="ECO:0000313" key="2">
    <source>
        <dbReference type="EMBL" id="CRI42330.1"/>
    </source>
</evidence>
<dbReference type="Pfam" id="PF04890">
    <property type="entry name" value="DUF648"/>
    <property type="match status" value="1"/>
</dbReference>
<keyword evidence="1" id="KW-1133">Transmembrane helix</keyword>
<keyword evidence="1" id="KW-0812">Transmembrane</keyword>
<reference evidence="2" key="1">
    <citation type="submission" date="2015-05" db="EMBL/GenBank/DDBJ databases">
        <authorList>
            <person name="Rattei Thomas"/>
        </authorList>
    </citation>
    <scope>NUCLEOTIDE SEQUENCE</scope>
    <source>
        <strain evidence="2">DC9</strain>
    </source>
</reference>
<keyword evidence="1" id="KW-0472">Membrane</keyword>
<dbReference type="AlphaFoldDB" id="A0A0F7WQ60"/>
<dbReference type="EMBL" id="LN847036">
    <property type="protein sequence ID" value="CRI42330.1"/>
    <property type="molecule type" value="Genomic_DNA"/>
</dbReference>
<feature type="transmembrane region" description="Helical" evidence="1">
    <location>
        <begin position="63"/>
        <end position="82"/>
    </location>
</feature>
<accession>A0A0F7WQ60</accession>
<sequence length="332" mass="38609">MNTYTFSPTLQKSFSLFLLEKLDSYFFFGGTRTQILVITPTNIRLAAKKRGCKVSTIEKIIKILSFILLPLVIIAFILRYFLHKKFDKQFLCIPKVISNEDEALLGSRPQAVEKAVREISPAFFSIPRKYQLIRIDTPRDDAPSILFPIGIEIILKDLCIDTLKQSNLFLKREMDFLDHPEEKALFDSICSIEKDQEWMSLESKKLLITHFLKYLFVFGIEQLNPGFNPENGRGVFFRNKYSKDPFSSARSIWANLFFGTHHEGNIKIKGMGYQIFTRLKKLGISFSSYNSINPNPYFFDEGCFVYWESQFKSALQDHGILQKQTETFYRNT</sequence>
<name>A0A0F7WQ60_CHLPN</name>
<dbReference type="InterPro" id="IPR006974">
    <property type="entry name" value="DUF648"/>
</dbReference>
<evidence type="ECO:0000256" key="1">
    <source>
        <dbReference type="SAM" id="Phobius"/>
    </source>
</evidence>
<gene>
    <name evidence="2" type="ORF">BN1224_DC9_BD_00060</name>
</gene>
<proteinExistence type="predicted"/>
<feature type="transmembrane region" description="Helical" evidence="1">
    <location>
        <begin position="25"/>
        <end position="43"/>
    </location>
</feature>